<feature type="domain" description="YhdP central" evidence="3">
    <location>
        <begin position="734"/>
        <end position="1046"/>
    </location>
</feature>
<dbReference type="Proteomes" id="UP000245086">
    <property type="component" value="Unassembled WGS sequence"/>
</dbReference>
<evidence type="ECO:0000256" key="1">
    <source>
        <dbReference type="SAM" id="MobiDB-lite"/>
    </source>
</evidence>
<dbReference type="Pfam" id="PF13116">
    <property type="entry name" value="YhdP"/>
    <property type="match status" value="1"/>
</dbReference>
<proteinExistence type="predicted"/>
<feature type="region of interest" description="Disordered" evidence="1">
    <location>
        <begin position="1327"/>
        <end position="1362"/>
    </location>
</feature>
<dbReference type="InterPro" id="IPR011836">
    <property type="entry name" value="YhdP"/>
</dbReference>
<evidence type="ECO:0000259" key="3">
    <source>
        <dbReference type="Pfam" id="PF13116"/>
    </source>
</evidence>
<dbReference type="EMBL" id="BFBR01000008">
    <property type="protein sequence ID" value="GBF58803.1"/>
    <property type="molecule type" value="Genomic_DNA"/>
</dbReference>
<organism evidence="4 5">
    <name type="scientific">Candidatus Phycosocius bacilliformis</name>
    <dbReference type="NCBI Taxonomy" id="1445552"/>
    <lineage>
        <taxon>Bacteria</taxon>
        <taxon>Pseudomonadati</taxon>
        <taxon>Pseudomonadota</taxon>
        <taxon>Alphaproteobacteria</taxon>
        <taxon>Caulobacterales</taxon>
        <taxon>Caulobacterales incertae sedis</taxon>
        <taxon>Candidatus Phycosocius</taxon>
    </lineage>
</organism>
<keyword evidence="5" id="KW-1185">Reference proteome</keyword>
<keyword evidence="2" id="KW-1133">Transmembrane helix</keyword>
<reference evidence="4 5" key="1">
    <citation type="journal article" date="2018" name="Genome Announc.">
        <title>Draft Genome Sequence of "Candidatus Phycosocius bacilliformis," an Alphaproteobacterial Ectosymbiont of the Hydrocarbon-Producing Green Alga Botryococcus braunii.</title>
        <authorList>
            <person name="Tanabe Y."/>
            <person name="Yamaguchi H."/>
            <person name="Watanabe M.M."/>
        </authorList>
    </citation>
    <scope>NUCLEOTIDE SEQUENCE [LARGE SCALE GENOMIC DNA]</scope>
    <source>
        <strain evidence="4 5">BOTRYCO-2</strain>
    </source>
</reference>
<comment type="caution">
    <text evidence="4">The sequence shown here is derived from an EMBL/GenBank/DDBJ whole genome shotgun (WGS) entry which is preliminary data.</text>
</comment>
<dbReference type="InterPro" id="IPR025263">
    <property type="entry name" value="YhdP_central"/>
</dbReference>
<keyword evidence="2" id="KW-0812">Transmembrane</keyword>
<keyword evidence="2" id="KW-0472">Membrane</keyword>
<sequence>MSGVSGRKRTKRPLKATRHSRFLMESATVAIVLSSLFASYLAWRLSIGTISISATTPYVEDVLSRLVGGTTRIGSLRLGWDREARDFVVLASQITARTDQRTSPLRLGQVDLTLDAPSLLIGKAVVKQASLAGVEAVLVVDREGRTAFGFGSAEEVLALPRIKGAEGGLARILKATRQALDPAGQAGRVAQVVLREARLQLIDPDSGQRLVLERARAGLFRNDAGIVTLQASGQVRNAQSSMNVAIAAPPDPRQGLVLVTQVAGMRLSQLPLSLRGERLSELASWTSPLSGRAMMRLTPEGSPMSIMGDLRLGQGRAGGIGVNLVEGSGAWARDTGIIRLDRLNIKSDRIEASGVSGQFFPASAGRRRIEFAAESFAARSPAAGSVQGRGASGKLILSDDLRIVSADMTAKGFGLAHANSTTITLLDATVGLVAAGPAGRMKGDQLSSVLAGGQVRMTARSTGLALSDKVGGFGTGGGVDIALVRAGAGGPWEAQASLANLNLAGRGLAIPQTRARGLSLAWRGTDAFGAGEMAVQIQAASTTQTGVRGLGLAGSSMALSLTRTPDANLLINRLEADSFAFVNPIVSLATGSVTLTGRLGPEGLTGATLKTPQLTLTNPAQLARPFVATQVDIAGDVVPKGVRLSHVHLNHRGIDAVGQVEVGLSRRGSAKVFVDTAIDGEIDVHSLMAAWPRAFLPDVRNAIEDVVKEGIGKTDRLVLRVPEGLMKGETGPDDMIDLDFTVRDATVQYLPQMTALTELSGRAELTGSSFSVAVDHGKLADLTLTNSRFAIPKFMPRETLAEVEAKVSGSVATMVAEADREPLQLLSKAQFDPTRLDGEGNLDLRLAIPLSARLRPEQVSVQARGQFEQASLQNAFAGLEANDGTVALKIDDGRIEVTGQAWLAGNPFDFTWRSEPGSAGQTGTQVKADGRVDLASLNQIGVDVTSYATGPVRLRIDARARGPQFVEADLDADLTSAIMKVPGGLWAKPEGSAGQANARVVTRTGGGWLANDVRFDAQGARVRGGLALSEQLDLVAADFTDIAIDRTANLALEIRDDAEGLHLAAHGAYLNLSPFLVKRDVSERTVQLLKRPVSLDATIQRLETSPSSGLDQVQARLLRDTAGWRELALTGQSLTGATHVMMVPQVDGRRTITGTLSDAGFFAGLLYPGAPLRGGTGSIEGELPGLGPATDMTPQEGRLMVAIKDISYMQLPQSPVIFDQVRLPMRLTGGIISLREGKADGSAYTLKASGYVDLDDGKLDIRGVVTPGGLNRALGDVPLFGGLLGGGQDEGLVGVTFSAKGDLANPKLRTNPISALAPGFLRRLFETEAPLEPPPKLKPASIPTLPPPGAEPGPGLPPQPRQ</sequence>
<protein>
    <recommendedName>
        <fullName evidence="3">YhdP central domain-containing protein</fullName>
    </recommendedName>
</protein>
<feature type="compositionally biased region" description="Pro residues" evidence="1">
    <location>
        <begin position="1344"/>
        <end position="1362"/>
    </location>
</feature>
<evidence type="ECO:0000256" key="2">
    <source>
        <dbReference type="SAM" id="Phobius"/>
    </source>
</evidence>
<evidence type="ECO:0000313" key="5">
    <source>
        <dbReference type="Proteomes" id="UP000245086"/>
    </source>
</evidence>
<name>A0A2P2ECM2_9PROT</name>
<accession>A0A2P2ECM2</accession>
<feature type="transmembrane region" description="Helical" evidence="2">
    <location>
        <begin position="21"/>
        <end position="43"/>
    </location>
</feature>
<gene>
    <name evidence="4" type="ORF">PbB2_02491</name>
</gene>
<evidence type="ECO:0000313" key="4">
    <source>
        <dbReference type="EMBL" id="GBF58803.1"/>
    </source>
</evidence>
<dbReference type="PANTHER" id="PTHR38690:SF1">
    <property type="entry name" value="PROTEASE"/>
    <property type="match status" value="1"/>
</dbReference>
<dbReference type="PANTHER" id="PTHR38690">
    <property type="entry name" value="PROTEASE-RELATED"/>
    <property type="match status" value="1"/>
</dbReference>